<sequence length="300" mass="33569">MRISIGFLIICITAIIGISNAREIKFKKNDNKSLKPSAVDSDDYQPKSKGEYLRNKMRKSQIKKDREFTFLVSVRRDGKHICQGALFTLNSIIVPAHCVECKPMDKSGLQVLVGTDDLNDTTDKLFDVSKVTCKGNSYNPDDDIALLTLSKSVVQNVNFQERIGLVNDPMLGQLESDVVSADVYPAHYPVYAVGWGLNNDGTGAPTKFETQFLDKTQCFNADGKLAGPKRLCTNKTKEFDICKGNNDVILISDNTIIGIATKNACKTSKNLNVFTRLSRYRFDFLEKDNYAPGWQYSYDD</sequence>
<dbReference type="SUPFAM" id="SSF50494">
    <property type="entry name" value="Trypsin-like serine proteases"/>
    <property type="match status" value="1"/>
</dbReference>
<name>A0A834XL13_APHGI</name>
<feature type="domain" description="Peptidase S1" evidence="6">
    <location>
        <begin position="67"/>
        <end position="290"/>
    </location>
</feature>
<evidence type="ECO:0000256" key="1">
    <source>
        <dbReference type="ARBA" id="ARBA00022670"/>
    </source>
</evidence>
<evidence type="ECO:0000259" key="6">
    <source>
        <dbReference type="PROSITE" id="PS50240"/>
    </source>
</evidence>
<dbReference type="GO" id="GO:0006508">
    <property type="term" value="P:proteolysis"/>
    <property type="evidence" value="ECO:0007669"/>
    <property type="project" value="UniProtKB-KW"/>
</dbReference>
<protein>
    <recommendedName>
        <fullName evidence="6">Peptidase S1 domain-containing protein</fullName>
    </recommendedName>
</protein>
<dbReference type="Pfam" id="PF00089">
    <property type="entry name" value="Trypsin"/>
    <property type="match status" value="1"/>
</dbReference>
<evidence type="ECO:0000256" key="4">
    <source>
        <dbReference type="ARBA" id="ARBA00023157"/>
    </source>
</evidence>
<dbReference type="OrthoDB" id="6739012at2759"/>
<accession>A0A834XL13</accession>
<evidence type="ECO:0000256" key="5">
    <source>
        <dbReference type="SAM" id="SignalP"/>
    </source>
</evidence>
<dbReference type="PANTHER" id="PTHR24276:SF98">
    <property type="entry name" value="FI18310P1-RELATED"/>
    <property type="match status" value="1"/>
</dbReference>
<dbReference type="GO" id="GO:0004252">
    <property type="term" value="F:serine-type endopeptidase activity"/>
    <property type="evidence" value="ECO:0007669"/>
    <property type="project" value="InterPro"/>
</dbReference>
<dbReference type="InterPro" id="IPR009003">
    <property type="entry name" value="Peptidase_S1_PA"/>
</dbReference>
<keyword evidence="5" id="KW-0732">Signal</keyword>
<dbReference type="SMART" id="SM00020">
    <property type="entry name" value="Tryp_SPc"/>
    <property type="match status" value="1"/>
</dbReference>
<evidence type="ECO:0000256" key="2">
    <source>
        <dbReference type="ARBA" id="ARBA00022801"/>
    </source>
</evidence>
<feature type="chain" id="PRO_5032569355" description="Peptidase S1 domain-containing protein" evidence="5">
    <location>
        <begin position="22"/>
        <end position="300"/>
    </location>
</feature>
<keyword evidence="3" id="KW-0720">Serine protease</keyword>
<reference evidence="7 8" key="1">
    <citation type="submission" date="2020-08" db="EMBL/GenBank/DDBJ databases">
        <title>Aphidius gifuensis genome sequencing and assembly.</title>
        <authorList>
            <person name="Du Z."/>
        </authorList>
    </citation>
    <scope>NUCLEOTIDE SEQUENCE [LARGE SCALE GENOMIC DNA]</scope>
    <source>
        <strain evidence="7">YNYX2018</strain>
        <tissue evidence="7">Adults</tissue>
    </source>
</reference>
<keyword evidence="2" id="KW-0378">Hydrolase</keyword>
<dbReference type="Gene3D" id="2.40.10.10">
    <property type="entry name" value="Trypsin-like serine proteases"/>
    <property type="match status" value="2"/>
</dbReference>
<keyword evidence="8" id="KW-1185">Reference proteome</keyword>
<dbReference type="InterPro" id="IPR043504">
    <property type="entry name" value="Peptidase_S1_PA_chymotrypsin"/>
</dbReference>
<keyword evidence="4" id="KW-1015">Disulfide bond</keyword>
<dbReference type="PANTHER" id="PTHR24276">
    <property type="entry name" value="POLYSERASE-RELATED"/>
    <property type="match status" value="1"/>
</dbReference>
<dbReference type="EMBL" id="JACMRX010000005">
    <property type="protein sequence ID" value="KAF7988827.1"/>
    <property type="molecule type" value="Genomic_DNA"/>
</dbReference>
<evidence type="ECO:0000313" key="8">
    <source>
        <dbReference type="Proteomes" id="UP000639338"/>
    </source>
</evidence>
<evidence type="ECO:0000256" key="3">
    <source>
        <dbReference type="ARBA" id="ARBA00022825"/>
    </source>
</evidence>
<organism evidence="7 8">
    <name type="scientific">Aphidius gifuensis</name>
    <name type="common">Parasitoid wasp</name>
    <dbReference type="NCBI Taxonomy" id="684658"/>
    <lineage>
        <taxon>Eukaryota</taxon>
        <taxon>Metazoa</taxon>
        <taxon>Ecdysozoa</taxon>
        <taxon>Arthropoda</taxon>
        <taxon>Hexapoda</taxon>
        <taxon>Insecta</taxon>
        <taxon>Pterygota</taxon>
        <taxon>Neoptera</taxon>
        <taxon>Endopterygota</taxon>
        <taxon>Hymenoptera</taxon>
        <taxon>Apocrita</taxon>
        <taxon>Ichneumonoidea</taxon>
        <taxon>Braconidae</taxon>
        <taxon>Aphidiinae</taxon>
        <taxon>Aphidius</taxon>
    </lineage>
</organism>
<dbReference type="InterPro" id="IPR050430">
    <property type="entry name" value="Peptidase_S1"/>
</dbReference>
<dbReference type="PROSITE" id="PS50240">
    <property type="entry name" value="TRYPSIN_DOM"/>
    <property type="match status" value="1"/>
</dbReference>
<evidence type="ECO:0000313" key="7">
    <source>
        <dbReference type="EMBL" id="KAF7988827.1"/>
    </source>
</evidence>
<feature type="signal peptide" evidence="5">
    <location>
        <begin position="1"/>
        <end position="21"/>
    </location>
</feature>
<proteinExistence type="predicted"/>
<dbReference type="AlphaFoldDB" id="A0A834XL13"/>
<keyword evidence="1" id="KW-0645">Protease</keyword>
<dbReference type="InterPro" id="IPR001254">
    <property type="entry name" value="Trypsin_dom"/>
</dbReference>
<dbReference type="Proteomes" id="UP000639338">
    <property type="component" value="Unassembled WGS sequence"/>
</dbReference>
<comment type="caution">
    <text evidence="7">The sequence shown here is derived from an EMBL/GenBank/DDBJ whole genome shotgun (WGS) entry which is preliminary data.</text>
</comment>
<gene>
    <name evidence="7" type="ORF">HCN44_007137</name>
</gene>